<proteinExistence type="inferred from homology"/>
<dbReference type="EMBL" id="VBAO01000047">
    <property type="protein sequence ID" value="TMI84094.1"/>
    <property type="molecule type" value="Genomic_DNA"/>
</dbReference>
<feature type="transmembrane region" description="Helical" evidence="7">
    <location>
        <begin position="212"/>
        <end position="237"/>
    </location>
</feature>
<feature type="transmembrane region" description="Helical" evidence="7">
    <location>
        <begin position="262"/>
        <end position="282"/>
    </location>
</feature>
<name>A0A537JKR5_9BACT</name>
<keyword evidence="5 7" id="KW-1133">Transmembrane helix</keyword>
<keyword evidence="3" id="KW-1003">Cell membrane</keyword>
<evidence type="ECO:0000313" key="10">
    <source>
        <dbReference type="Proteomes" id="UP000320048"/>
    </source>
</evidence>
<dbReference type="CDD" id="cd06261">
    <property type="entry name" value="TM_PBP2"/>
    <property type="match status" value="1"/>
</dbReference>
<dbReference type="Pfam" id="PF00528">
    <property type="entry name" value="BPD_transp_1"/>
    <property type="match status" value="1"/>
</dbReference>
<dbReference type="SUPFAM" id="SSF161098">
    <property type="entry name" value="MetI-like"/>
    <property type="match status" value="1"/>
</dbReference>
<reference evidence="9 10" key="1">
    <citation type="journal article" date="2019" name="Nat. Microbiol.">
        <title>Mediterranean grassland soil C-N compound turnover is dependent on rainfall and depth, and is mediated by genomically divergent microorganisms.</title>
        <authorList>
            <person name="Diamond S."/>
            <person name="Andeer P.F."/>
            <person name="Li Z."/>
            <person name="Crits-Christoph A."/>
            <person name="Burstein D."/>
            <person name="Anantharaman K."/>
            <person name="Lane K.R."/>
            <person name="Thomas B.C."/>
            <person name="Pan C."/>
            <person name="Northen T.R."/>
            <person name="Banfield J.F."/>
        </authorList>
    </citation>
    <scope>NUCLEOTIDE SEQUENCE [LARGE SCALE GENOMIC DNA]</scope>
    <source>
        <strain evidence="9">NP_7</strain>
    </source>
</reference>
<dbReference type="GO" id="GO:0055085">
    <property type="term" value="P:transmembrane transport"/>
    <property type="evidence" value="ECO:0007669"/>
    <property type="project" value="InterPro"/>
</dbReference>
<feature type="domain" description="ABC transmembrane type-1" evidence="8">
    <location>
        <begin position="91"/>
        <end position="282"/>
    </location>
</feature>
<dbReference type="GO" id="GO:0005886">
    <property type="term" value="C:plasma membrane"/>
    <property type="evidence" value="ECO:0007669"/>
    <property type="project" value="UniProtKB-SubCell"/>
</dbReference>
<protein>
    <submittedName>
        <fullName evidence="9">ABC transporter permease</fullName>
    </submittedName>
</protein>
<dbReference type="InterPro" id="IPR050366">
    <property type="entry name" value="BP-dependent_transpt_permease"/>
</dbReference>
<comment type="similarity">
    <text evidence="7">Belongs to the binding-protein-dependent transport system permease family.</text>
</comment>
<dbReference type="InterPro" id="IPR000515">
    <property type="entry name" value="MetI-like"/>
</dbReference>
<evidence type="ECO:0000256" key="5">
    <source>
        <dbReference type="ARBA" id="ARBA00022989"/>
    </source>
</evidence>
<dbReference type="PROSITE" id="PS50928">
    <property type="entry name" value="ABC_TM1"/>
    <property type="match status" value="1"/>
</dbReference>
<evidence type="ECO:0000256" key="1">
    <source>
        <dbReference type="ARBA" id="ARBA00004651"/>
    </source>
</evidence>
<dbReference type="Gene3D" id="1.10.3720.10">
    <property type="entry name" value="MetI-like"/>
    <property type="match status" value="1"/>
</dbReference>
<evidence type="ECO:0000256" key="3">
    <source>
        <dbReference type="ARBA" id="ARBA00022475"/>
    </source>
</evidence>
<sequence>MTESAGVSIATPRREEPFQRALRRFLRHRPAIVGSVILVTIVTGAIFAPWVAPRDPIKTNLQIVDQPPSVHHWLGGDRSGRDVWSRVVYGTRVSLVVGFVAVGLYVLIGTLLGLISGFAGGVIDQLLMRLTDTVLSIPTLLLVIVFASVVGPSLYSVIAAIGLLGWPGTARIVRGQVLSLREAEFVMAARALGATSPHIAARHLLPNIFGPLSVVATFGVASAILLEAALSFLGLGVQPPTPSLGDMINQARAPSVLHDIPWLWIPPGIVIALTVLAVNFVGDGLRDALDPRSTRRG</sequence>
<comment type="caution">
    <text evidence="9">The sequence shown here is derived from an EMBL/GenBank/DDBJ whole genome shotgun (WGS) entry which is preliminary data.</text>
</comment>
<evidence type="ECO:0000256" key="6">
    <source>
        <dbReference type="ARBA" id="ARBA00023136"/>
    </source>
</evidence>
<evidence type="ECO:0000313" key="9">
    <source>
        <dbReference type="EMBL" id="TMI84094.1"/>
    </source>
</evidence>
<feature type="transmembrane region" description="Helical" evidence="7">
    <location>
        <begin position="93"/>
        <end position="114"/>
    </location>
</feature>
<keyword evidence="2 7" id="KW-0813">Transport</keyword>
<dbReference type="AlphaFoldDB" id="A0A537JKR5"/>
<keyword evidence="6 7" id="KW-0472">Membrane</keyword>
<evidence type="ECO:0000259" key="8">
    <source>
        <dbReference type="PROSITE" id="PS50928"/>
    </source>
</evidence>
<dbReference type="InterPro" id="IPR025966">
    <property type="entry name" value="OppC_N"/>
</dbReference>
<organism evidence="9 10">
    <name type="scientific">Candidatus Segetimicrobium genomatis</name>
    <dbReference type="NCBI Taxonomy" id="2569760"/>
    <lineage>
        <taxon>Bacteria</taxon>
        <taxon>Bacillati</taxon>
        <taxon>Candidatus Sysuimicrobiota</taxon>
        <taxon>Candidatus Sysuimicrobiia</taxon>
        <taxon>Candidatus Sysuimicrobiales</taxon>
        <taxon>Candidatus Segetimicrobiaceae</taxon>
        <taxon>Candidatus Segetimicrobium</taxon>
    </lineage>
</organism>
<evidence type="ECO:0000256" key="2">
    <source>
        <dbReference type="ARBA" id="ARBA00022448"/>
    </source>
</evidence>
<dbReference type="InterPro" id="IPR035906">
    <property type="entry name" value="MetI-like_sf"/>
</dbReference>
<keyword evidence="4 7" id="KW-0812">Transmembrane</keyword>
<dbReference type="NCBIfam" id="NF045476">
    <property type="entry name" value="Opp4C"/>
    <property type="match status" value="1"/>
</dbReference>
<feature type="transmembrane region" description="Helical" evidence="7">
    <location>
        <begin position="126"/>
        <end position="147"/>
    </location>
</feature>
<gene>
    <name evidence="9" type="ORF">E6H04_01860</name>
</gene>
<feature type="transmembrane region" description="Helical" evidence="7">
    <location>
        <begin position="30"/>
        <end position="52"/>
    </location>
</feature>
<accession>A0A537JKR5</accession>
<evidence type="ECO:0000256" key="7">
    <source>
        <dbReference type="RuleBase" id="RU363032"/>
    </source>
</evidence>
<dbReference type="PANTHER" id="PTHR43386:SF1">
    <property type="entry name" value="D,D-DIPEPTIDE TRANSPORT SYSTEM PERMEASE PROTEIN DDPC-RELATED"/>
    <property type="match status" value="1"/>
</dbReference>
<dbReference type="PANTHER" id="PTHR43386">
    <property type="entry name" value="OLIGOPEPTIDE TRANSPORT SYSTEM PERMEASE PROTEIN APPC"/>
    <property type="match status" value="1"/>
</dbReference>
<evidence type="ECO:0000256" key="4">
    <source>
        <dbReference type="ARBA" id="ARBA00022692"/>
    </source>
</evidence>
<comment type="subcellular location">
    <subcellularLocation>
        <location evidence="1 7">Cell membrane</location>
        <topology evidence="1 7">Multi-pass membrane protein</topology>
    </subcellularLocation>
</comment>
<dbReference type="InterPro" id="IPR053523">
    <property type="entry name" value="Oligopeptide_permease_AppC"/>
</dbReference>
<dbReference type="Pfam" id="PF12911">
    <property type="entry name" value="OppC_N"/>
    <property type="match status" value="1"/>
</dbReference>
<dbReference type="Proteomes" id="UP000320048">
    <property type="component" value="Unassembled WGS sequence"/>
</dbReference>